<protein>
    <submittedName>
        <fullName evidence="2">Uncharacterized protein</fullName>
    </submittedName>
</protein>
<reference evidence="2" key="1">
    <citation type="submission" date="2022-01" db="EMBL/GenBank/DDBJ databases">
        <title>Comparative genomics reveals a dynamic genome evolution in the ectomycorrhizal milk-cap (Lactarius) mushrooms.</title>
        <authorList>
            <consortium name="DOE Joint Genome Institute"/>
            <person name="Lebreton A."/>
            <person name="Tang N."/>
            <person name="Kuo A."/>
            <person name="LaButti K."/>
            <person name="Drula E."/>
            <person name="Barry K."/>
            <person name="Clum A."/>
            <person name="Lipzen A."/>
            <person name="Mousain D."/>
            <person name="Ng V."/>
            <person name="Wang R."/>
            <person name="Wang X."/>
            <person name="Dai Y."/>
            <person name="Henrissat B."/>
            <person name="Grigoriev I.V."/>
            <person name="Guerin-Laguette A."/>
            <person name="Yu F."/>
            <person name="Martin F.M."/>
        </authorList>
    </citation>
    <scope>NUCLEOTIDE SEQUENCE</scope>
    <source>
        <strain evidence="2">QP</strain>
    </source>
</reference>
<keyword evidence="1" id="KW-1133">Transmembrane helix</keyword>
<evidence type="ECO:0000313" key="2">
    <source>
        <dbReference type="EMBL" id="KAH8992654.1"/>
    </source>
</evidence>
<evidence type="ECO:0000256" key="1">
    <source>
        <dbReference type="SAM" id="Phobius"/>
    </source>
</evidence>
<dbReference type="AlphaFoldDB" id="A0AAD4LIE5"/>
<keyword evidence="1" id="KW-0812">Transmembrane</keyword>
<dbReference type="Proteomes" id="UP001201163">
    <property type="component" value="Unassembled WGS sequence"/>
</dbReference>
<keyword evidence="3" id="KW-1185">Reference proteome</keyword>
<accession>A0AAD4LIE5</accession>
<proteinExistence type="predicted"/>
<comment type="caution">
    <text evidence="2">The sequence shown here is derived from an EMBL/GenBank/DDBJ whole genome shotgun (WGS) entry which is preliminary data.</text>
</comment>
<organism evidence="2 3">
    <name type="scientific">Lactarius akahatsu</name>
    <dbReference type="NCBI Taxonomy" id="416441"/>
    <lineage>
        <taxon>Eukaryota</taxon>
        <taxon>Fungi</taxon>
        <taxon>Dikarya</taxon>
        <taxon>Basidiomycota</taxon>
        <taxon>Agaricomycotina</taxon>
        <taxon>Agaricomycetes</taxon>
        <taxon>Russulales</taxon>
        <taxon>Russulaceae</taxon>
        <taxon>Lactarius</taxon>
    </lineage>
</organism>
<dbReference type="EMBL" id="JAKELL010000021">
    <property type="protein sequence ID" value="KAH8992654.1"/>
    <property type="molecule type" value="Genomic_DNA"/>
</dbReference>
<sequence length="214" mass="23986">MKEVLRGATRVTVGVVHPMIFLVRSAETTHRLLSLFPFNLTLSTIFWTITFLTNANIDFRMEYSRDTKRYPPPRHSTPPLPSARGSTCTLHRPLRLGCVKIKDRACWSRCVRLPQFHFARSRSCTCYSVRSGASQVRRGGRSTWTAYSGPCCAEGDIGRPGIFPSPLADTQSWLFSCALRDNGNKECCGAATVSSRNIYCLCSNLPLRMNPLSF</sequence>
<evidence type="ECO:0000313" key="3">
    <source>
        <dbReference type="Proteomes" id="UP001201163"/>
    </source>
</evidence>
<feature type="transmembrane region" description="Helical" evidence="1">
    <location>
        <begin position="32"/>
        <end position="55"/>
    </location>
</feature>
<gene>
    <name evidence="2" type="ORF">EDB92DRAFT_538280</name>
</gene>
<name>A0AAD4LIE5_9AGAM</name>
<keyword evidence="1" id="KW-0472">Membrane</keyword>